<proteinExistence type="predicted"/>
<dbReference type="GO" id="GO:0009116">
    <property type="term" value="P:nucleoside metabolic process"/>
    <property type="evidence" value="ECO:0007669"/>
    <property type="project" value="InterPro"/>
</dbReference>
<name>A0A6F8Z0P0_9ACTN</name>
<accession>A0A6F8Z0P0</accession>
<gene>
    <name evidence="1" type="ORF">Psuf_090710</name>
</gene>
<dbReference type="Gene3D" id="3.40.50.1580">
    <property type="entry name" value="Nucleoside phosphorylase domain"/>
    <property type="match status" value="1"/>
</dbReference>
<sequence length="280" mass="28711">MTGPATVYTPLLVERVALRGAGAGLRVTRTGMGPRRAKAARSATGPVLVAGVGGGLAPGLAAGDLVVASEVGGEMGGDGVVVSPSAPLLAGALRRLGLRAHVGPVLSTRRLWKGAADAAAVDMESAWLAPDPGTPFAVVRAVVDTPDHPLWSFRTPARGVRALRALRRAVPALRWWAAATGARQVLLADPRPFHPGECDLVLVAGRSDAGRLVEVAGREGVPAYQVDDVGQVDLRWLAGAARLGVVTAETPSPPLVGDLVHCLSGLGPVTVRSPLPREVT</sequence>
<dbReference type="KEGG" id="psuu:Psuf_090710"/>
<reference evidence="1 2" key="2">
    <citation type="submission" date="2020-03" db="EMBL/GenBank/DDBJ databases">
        <authorList>
            <person name="Ichikawa N."/>
            <person name="Kimura A."/>
            <person name="Kitahashi Y."/>
            <person name="Uohara A."/>
        </authorList>
    </citation>
    <scope>NUCLEOTIDE SEQUENCE [LARGE SCALE GENOMIC DNA]</scope>
    <source>
        <strain evidence="1 2">NBRC 105367</strain>
    </source>
</reference>
<dbReference type="AlphaFoldDB" id="A0A6F8Z0P0"/>
<protein>
    <submittedName>
        <fullName evidence="1">Uncharacterized protein</fullName>
    </submittedName>
</protein>
<dbReference type="SUPFAM" id="SSF53167">
    <property type="entry name" value="Purine and uridine phosphorylases"/>
    <property type="match status" value="1"/>
</dbReference>
<dbReference type="InterPro" id="IPR035994">
    <property type="entry name" value="Nucleoside_phosphorylase_sf"/>
</dbReference>
<evidence type="ECO:0000313" key="1">
    <source>
        <dbReference type="EMBL" id="BCB91758.1"/>
    </source>
</evidence>
<dbReference type="EMBL" id="AP022871">
    <property type="protein sequence ID" value="BCB91758.1"/>
    <property type="molecule type" value="Genomic_DNA"/>
</dbReference>
<reference evidence="1 2" key="1">
    <citation type="submission" date="2020-03" db="EMBL/GenBank/DDBJ databases">
        <title>Whole genome shotgun sequence of Phytohabitans suffuscus NBRC 105367.</title>
        <authorList>
            <person name="Komaki H."/>
            <person name="Tamura T."/>
        </authorList>
    </citation>
    <scope>NUCLEOTIDE SEQUENCE [LARGE SCALE GENOMIC DNA]</scope>
    <source>
        <strain evidence="1 2">NBRC 105367</strain>
    </source>
</reference>
<dbReference type="Proteomes" id="UP000503011">
    <property type="component" value="Chromosome"/>
</dbReference>
<evidence type="ECO:0000313" key="2">
    <source>
        <dbReference type="Proteomes" id="UP000503011"/>
    </source>
</evidence>
<keyword evidence="2" id="KW-1185">Reference proteome</keyword>
<dbReference type="GO" id="GO:0003824">
    <property type="term" value="F:catalytic activity"/>
    <property type="evidence" value="ECO:0007669"/>
    <property type="project" value="InterPro"/>
</dbReference>
<organism evidence="1 2">
    <name type="scientific">Phytohabitans suffuscus</name>
    <dbReference type="NCBI Taxonomy" id="624315"/>
    <lineage>
        <taxon>Bacteria</taxon>
        <taxon>Bacillati</taxon>
        <taxon>Actinomycetota</taxon>
        <taxon>Actinomycetes</taxon>
        <taxon>Micromonosporales</taxon>
        <taxon>Micromonosporaceae</taxon>
    </lineage>
</organism>
<dbReference type="Gene3D" id="3.40.1010.20">
    <property type="entry name" value="4-hydroxy-3-methylbut-2-enyl diphosphate reductase, catalytic domain"/>
    <property type="match status" value="1"/>
</dbReference>
<dbReference type="RefSeq" id="WP_173165136.1">
    <property type="nucleotide sequence ID" value="NZ_AP022871.1"/>
</dbReference>